<dbReference type="EC" id="2.7.1.-" evidence="2"/>
<dbReference type="InterPro" id="IPR011009">
    <property type="entry name" value="Kinase-like_dom_sf"/>
</dbReference>
<proteinExistence type="predicted"/>
<organism evidence="2 3">
    <name type="scientific">Faecousia intestinalis</name>
    <dbReference type="NCBI Taxonomy" id="3133167"/>
    <lineage>
        <taxon>Bacteria</taxon>
        <taxon>Bacillati</taxon>
        <taxon>Bacillota</taxon>
        <taxon>Clostridia</taxon>
        <taxon>Eubacteriales</taxon>
        <taxon>Oscillospiraceae</taxon>
        <taxon>Faecousia</taxon>
    </lineage>
</organism>
<evidence type="ECO:0000259" key="1">
    <source>
        <dbReference type="Pfam" id="PF01636"/>
    </source>
</evidence>
<dbReference type="GO" id="GO:0016740">
    <property type="term" value="F:transferase activity"/>
    <property type="evidence" value="ECO:0007669"/>
    <property type="project" value="UniProtKB-KW"/>
</dbReference>
<dbReference type="PANTHER" id="PTHR21310:SF15">
    <property type="entry name" value="AMINOGLYCOSIDE PHOSPHOTRANSFERASE DOMAIN-CONTAINING PROTEIN"/>
    <property type="match status" value="1"/>
</dbReference>
<dbReference type="SUPFAM" id="SSF56112">
    <property type="entry name" value="Protein kinase-like (PK-like)"/>
    <property type="match status" value="1"/>
</dbReference>
<feature type="domain" description="Aminoglycoside phosphotransferase" evidence="1">
    <location>
        <begin position="60"/>
        <end position="240"/>
    </location>
</feature>
<evidence type="ECO:0000313" key="3">
    <source>
        <dbReference type="Proteomes" id="UP001491552"/>
    </source>
</evidence>
<dbReference type="EMBL" id="JBBMFF010000235">
    <property type="protein sequence ID" value="MEQ2511496.1"/>
    <property type="molecule type" value="Genomic_DNA"/>
</dbReference>
<reference evidence="2 3" key="1">
    <citation type="submission" date="2024-03" db="EMBL/GenBank/DDBJ databases">
        <title>Human intestinal bacterial collection.</title>
        <authorList>
            <person name="Pauvert C."/>
            <person name="Hitch T.C.A."/>
            <person name="Clavel T."/>
        </authorList>
    </citation>
    <scope>NUCLEOTIDE SEQUENCE [LARGE SCALE GENOMIC DNA]</scope>
    <source>
        <strain evidence="2 3">CLA-AA-H192</strain>
    </source>
</reference>
<evidence type="ECO:0000313" key="2">
    <source>
        <dbReference type="EMBL" id="MEQ2511496.1"/>
    </source>
</evidence>
<dbReference type="PANTHER" id="PTHR21310">
    <property type="entry name" value="AMINOGLYCOSIDE PHOSPHOTRANSFERASE-RELATED-RELATED"/>
    <property type="match status" value="1"/>
</dbReference>
<name>A0ABV1G7W1_9FIRM</name>
<dbReference type="InterPro" id="IPR002575">
    <property type="entry name" value="Aminoglycoside_PTrfase"/>
</dbReference>
<keyword evidence="3" id="KW-1185">Reference proteome</keyword>
<gene>
    <name evidence="2" type="ORF">WMO66_09605</name>
</gene>
<dbReference type="Pfam" id="PF01636">
    <property type="entry name" value="APH"/>
    <property type="match status" value="1"/>
</dbReference>
<dbReference type="Proteomes" id="UP001491552">
    <property type="component" value="Unassembled WGS sequence"/>
</dbReference>
<dbReference type="Gene3D" id="3.90.1200.10">
    <property type="match status" value="1"/>
</dbReference>
<accession>A0ABV1G7W1</accession>
<protein>
    <submittedName>
        <fullName evidence="2">Aminoglycoside phosphotransferase family protein</fullName>
        <ecNumber evidence="2">2.7.1.-</ecNumber>
    </submittedName>
</protein>
<sequence>MKHPDKWRETIDPFSLAYKSFHPIEILGYPHAGNDVFHARGIYKGKEVRAYIKAARQKGAAIENEVAILSQLHSPIYPTVLDCGFAGTPFSVTLELPGERLSTIVGENETLESLSFMEEYGATLATLHQLRISAEPVKDRRFFHVPSDEFLKTLGLEEYKGIFANPPKTSVRCFCHGDFHYANILWDRHHISGILDFELAGYGNRDFDIAWALFRRPGQKFLKTEVEQKAFLRGYQRTAPCDQEAVKYYMAQCYVYFLQFSGDDAEYCDYIRTWVKRLICKRY</sequence>
<keyword evidence="2" id="KW-0808">Transferase</keyword>
<comment type="caution">
    <text evidence="2">The sequence shown here is derived from an EMBL/GenBank/DDBJ whole genome shotgun (WGS) entry which is preliminary data.</text>
</comment>
<dbReference type="InterPro" id="IPR051678">
    <property type="entry name" value="AGP_Transferase"/>
</dbReference>
<dbReference type="RefSeq" id="WP_279078036.1">
    <property type="nucleotide sequence ID" value="NZ_JBBMFF010000235.1"/>
</dbReference>